<dbReference type="PROSITE" id="PS00455">
    <property type="entry name" value="AMP_BINDING"/>
    <property type="match status" value="1"/>
</dbReference>
<dbReference type="InterPro" id="IPR020845">
    <property type="entry name" value="AMP-binding_CS"/>
</dbReference>
<dbReference type="PANTHER" id="PTHR43767:SF1">
    <property type="entry name" value="NONRIBOSOMAL PEPTIDE SYNTHASE PES1 (EUROFUNG)-RELATED"/>
    <property type="match status" value="1"/>
</dbReference>
<evidence type="ECO:0000313" key="3">
    <source>
        <dbReference type="Proteomes" id="UP000318017"/>
    </source>
</evidence>
<gene>
    <name evidence="2" type="primary">aas_3</name>
    <name evidence="2" type="ORF">Q31a_64130</name>
</gene>
<dbReference type="GO" id="GO:0016746">
    <property type="term" value="F:acyltransferase activity"/>
    <property type="evidence" value="ECO:0007669"/>
    <property type="project" value="InterPro"/>
</dbReference>
<dbReference type="InterPro" id="IPR050237">
    <property type="entry name" value="ATP-dep_AMP-bd_enzyme"/>
</dbReference>
<dbReference type="Pfam" id="PF00550">
    <property type="entry name" value="PP-binding"/>
    <property type="match status" value="1"/>
</dbReference>
<dbReference type="SUPFAM" id="SSF69593">
    <property type="entry name" value="Glycerol-3-phosphate (1)-acyltransferase"/>
    <property type="match status" value="1"/>
</dbReference>
<dbReference type="CDD" id="cd07989">
    <property type="entry name" value="LPLAT_AGPAT-like"/>
    <property type="match status" value="1"/>
</dbReference>
<dbReference type="InterPro" id="IPR002123">
    <property type="entry name" value="Plipid/glycerol_acylTrfase"/>
</dbReference>
<dbReference type="InterPro" id="IPR000873">
    <property type="entry name" value="AMP-dep_synth/lig_dom"/>
</dbReference>
<dbReference type="EMBL" id="CP036298">
    <property type="protein sequence ID" value="QDV28020.1"/>
    <property type="molecule type" value="Genomic_DNA"/>
</dbReference>
<dbReference type="Proteomes" id="UP000318017">
    <property type="component" value="Chromosome"/>
</dbReference>
<dbReference type="Pfam" id="PF00501">
    <property type="entry name" value="AMP-binding"/>
    <property type="match status" value="1"/>
</dbReference>
<dbReference type="InterPro" id="IPR009081">
    <property type="entry name" value="PP-bd_ACP"/>
</dbReference>
<evidence type="ECO:0000313" key="2">
    <source>
        <dbReference type="EMBL" id="QDV28020.1"/>
    </source>
</evidence>
<keyword evidence="3" id="KW-1185">Reference proteome</keyword>
<reference evidence="2 3" key="1">
    <citation type="submission" date="2019-02" db="EMBL/GenBank/DDBJ databases">
        <title>Deep-cultivation of Planctomycetes and their phenomic and genomic characterization uncovers novel biology.</title>
        <authorList>
            <person name="Wiegand S."/>
            <person name="Jogler M."/>
            <person name="Boedeker C."/>
            <person name="Pinto D."/>
            <person name="Vollmers J."/>
            <person name="Rivas-Marin E."/>
            <person name="Kohn T."/>
            <person name="Peeters S.H."/>
            <person name="Heuer A."/>
            <person name="Rast P."/>
            <person name="Oberbeckmann S."/>
            <person name="Bunk B."/>
            <person name="Jeske O."/>
            <person name="Meyerdierks A."/>
            <person name="Storesund J.E."/>
            <person name="Kallscheuer N."/>
            <person name="Luecker S."/>
            <person name="Lage O.M."/>
            <person name="Pohl T."/>
            <person name="Merkel B.J."/>
            <person name="Hornburger P."/>
            <person name="Mueller R.-W."/>
            <person name="Bruemmer F."/>
            <person name="Labrenz M."/>
            <person name="Spormann A.M."/>
            <person name="Op den Camp H."/>
            <person name="Overmann J."/>
            <person name="Amann R."/>
            <person name="Jetten M.S.M."/>
            <person name="Mascher T."/>
            <person name="Medema M.H."/>
            <person name="Devos D.P."/>
            <person name="Kaster A.-K."/>
            <person name="Ovreas L."/>
            <person name="Rohde M."/>
            <person name="Galperin M.Y."/>
            <person name="Jogler C."/>
        </authorList>
    </citation>
    <scope>NUCLEOTIDE SEQUENCE [LARGE SCALE GENOMIC DNA]</scope>
    <source>
        <strain evidence="2 3">Q31a</strain>
    </source>
</reference>
<sequence length="876" mass="96362">MKNWVNRTFWAICRFLLSFRYRVRIAGLDQLKGLQGPTLVLPNHPAYIDPAIVSSHLRLHKPLRPLVFSGTYRMTLLRPMMSMVNAFEVPDLSSHSRDAQAKALQMIEAVAERLRAGDCMLIYPSGRLQRGNREVVGAARAVHEIVRQCPEINVVLVRTRGVWGSMFSCAETGTTPNLAQRVLAACGWVLANLFLFLPRRPVSLHLEVVKPNQLPTDSREAFNSHLEKWYNTDGGQTPLFVRYHPFLGPSEVEFGKATSGVDIDLEKIKPKTIALVNDLLQSHLGRPLDPQDLAAEQKLEDIGLDSLDRMDLALKIEHQFGFRSNAVSGTLGELWALADGQLAQAEESLEAPEAWRSAVLAPHTPTILADTIGEAFVRRALQNLNQVAAADTLSGVLTYRRMLVGVTLMARRFAAYPEKHVGIMLPASVAADVVFFALQLAGKVPVMMNWTTGPANLAHGVATTDVDRIVTSQKMIDRLGIEVEGAEYVFLEEVKAGIKKSEAVATLLATYLRPNSWLKWIAQQDPEETAMFLFTSGSESLPKTVPLTHRNVLVNVQDGLEILEPSPTDSLLGFLPPFHSFGMTGNLLLPHLSGLRSVRYADPTDAAGLVRTIAAYQPTMVFTTPTFLSYILAACRGEELHSLRIIVTGAEKCPDAVFAKCRELAPQATILEGYGITECAPVVAANLSHHSKAGSVGKPVKHVEVCIVDIDTDQPVAKHQTGMLLVAGPSIFKGYYRHDGPSPFIEVAGKQWYKTGDLVSQDDEGFLTFQGRLKRFLKAGGEMISLPALEEPFSRSFPPDEEGPRVAVEGIETEEGRHIVLFTRTPLTLRDAGDLLLEAGLRGVMRLDEVVEVESIPVLGTGKTDYKELRKLITPI</sequence>
<dbReference type="Pfam" id="PF01553">
    <property type="entry name" value="Acyltransferase"/>
    <property type="match status" value="1"/>
</dbReference>
<protein>
    <submittedName>
        <fullName evidence="2">Bifunctional protein Aas</fullName>
    </submittedName>
</protein>
<name>A0A518GHL1_9BACT</name>
<dbReference type="KEGG" id="ahel:Q31a_64130"/>
<dbReference type="PANTHER" id="PTHR43767">
    <property type="entry name" value="LONG-CHAIN-FATTY-ACID--COA LIGASE"/>
    <property type="match status" value="1"/>
</dbReference>
<dbReference type="SUPFAM" id="SSF56801">
    <property type="entry name" value="Acetyl-CoA synthetase-like"/>
    <property type="match status" value="1"/>
</dbReference>
<dbReference type="Gene3D" id="3.40.50.12780">
    <property type="entry name" value="N-terminal domain of ligase-like"/>
    <property type="match status" value="1"/>
</dbReference>
<dbReference type="InterPro" id="IPR036736">
    <property type="entry name" value="ACP-like_sf"/>
</dbReference>
<proteinExistence type="predicted"/>
<dbReference type="InterPro" id="IPR042099">
    <property type="entry name" value="ANL_N_sf"/>
</dbReference>
<accession>A0A518GHL1</accession>
<evidence type="ECO:0000259" key="1">
    <source>
        <dbReference type="SMART" id="SM00563"/>
    </source>
</evidence>
<organism evidence="2 3">
    <name type="scientific">Aureliella helgolandensis</name>
    <dbReference type="NCBI Taxonomy" id="2527968"/>
    <lineage>
        <taxon>Bacteria</taxon>
        <taxon>Pseudomonadati</taxon>
        <taxon>Planctomycetota</taxon>
        <taxon>Planctomycetia</taxon>
        <taxon>Pirellulales</taxon>
        <taxon>Pirellulaceae</taxon>
        <taxon>Aureliella</taxon>
    </lineage>
</organism>
<dbReference type="Gene3D" id="1.10.1200.10">
    <property type="entry name" value="ACP-like"/>
    <property type="match status" value="1"/>
</dbReference>
<dbReference type="AlphaFoldDB" id="A0A518GHL1"/>
<dbReference type="SUPFAM" id="SSF47336">
    <property type="entry name" value="ACP-like"/>
    <property type="match status" value="1"/>
</dbReference>
<dbReference type="SMART" id="SM00563">
    <property type="entry name" value="PlsC"/>
    <property type="match status" value="1"/>
</dbReference>
<feature type="domain" description="Phospholipid/glycerol acyltransferase" evidence="1">
    <location>
        <begin position="38"/>
        <end position="159"/>
    </location>
</feature>